<dbReference type="SUPFAM" id="SSF52540">
    <property type="entry name" value="P-loop containing nucleoside triphosphate hydrolases"/>
    <property type="match status" value="1"/>
</dbReference>
<evidence type="ECO:0000256" key="5">
    <source>
        <dbReference type="ARBA" id="ARBA00022741"/>
    </source>
</evidence>
<dbReference type="InterPro" id="IPR017665">
    <property type="entry name" value="Guanylate_kinase"/>
</dbReference>
<gene>
    <name evidence="9" type="primary">gmk</name>
    <name evidence="11" type="ORF">HDF15_004918</name>
</gene>
<dbReference type="GO" id="GO:0005524">
    <property type="term" value="F:ATP binding"/>
    <property type="evidence" value="ECO:0007669"/>
    <property type="project" value="UniProtKB-UniRule"/>
</dbReference>
<keyword evidence="5 9" id="KW-0547">Nucleotide-binding</keyword>
<dbReference type="InterPro" id="IPR027417">
    <property type="entry name" value="P-loop_NTPase"/>
</dbReference>
<keyword evidence="6 9" id="KW-0418">Kinase</keyword>
<dbReference type="SMART" id="SM00072">
    <property type="entry name" value="GuKc"/>
    <property type="match status" value="1"/>
</dbReference>
<dbReference type="EC" id="2.7.4.8" evidence="2 9"/>
<feature type="binding site" evidence="9">
    <location>
        <begin position="18"/>
        <end position="25"/>
    </location>
    <ligand>
        <name>ATP</name>
        <dbReference type="ChEBI" id="CHEBI:30616"/>
    </ligand>
</feature>
<name>A0A7W7ZVH3_9BACT</name>
<dbReference type="FunFam" id="3.30.63.10:FF:000002">
    <property type="entry name" value="Guanylate kinase 1"/>
    <property type="match status" value="1"/>
</dbReference>
<evidence type="ECO:0000256" key="7">
    <source>
        <dbReference type="ARBA" id="ARBA00022840"/>
    </source>
</evidence>
<sequence>MAGRLVINMAGILFIISAPSGSGKSTLVSEVRRLVEGLEFSISYTTRQPRGSEENGKEYWFTNHAEFERMIDEGEFLEWAKVFGSNYYGTAVSALEHARTHGHDLLLDIDVQGALQVMKKVPEAVSIFILPPSPQVLEMRLRNRSQAEGVTDEAVIEERLSQARNELRHLSDYKYALINDQLDQAASEMRAIVLHQRGEEGEVAETAARCLTSAHSARLDAALTSFQVSTTIV</sequence>
<dbReference type="NCBIfam" id="TIGR03263">
    <property type="entry name" value="guanyl_kin"/>
    <property type="match status" value="1"/>
</dbReference>
<proteinExistence type="inferred from homology"/>
<dbReference type="EMBL" id="JACHIO010000029">
    <property type="protein sequence ID" value="MBB5066538.1"/>
    <property type="molecule type" value="Genomic_DNA"/>
</dbReference>
<protein>
    <recommendedName>
        <fullName evidence="3 9">Guanylate kinase</fullName>
        <ecNumber evidence="2 9">2.7.4.8</ecNumber>
    </recommendedName>
    <alternativeName>
        <fullName evidence="8 9">GMP kinase</fullName>
    </alternativeName>
</protein>
<evidence type="ECO:0000313" key="11">
    <source>
        <dbReference type="EMBL" id="MBB5066538.1"/>
    </source>
</evidence>
<keyword evidence="4 9" id="KW-0808">Transferase</keyword>
<dbReference type="RefSeq" id="WP_260331305.1">
    <property type="nucleotide sequence ID" value="NZ_JACHIO010000029.1"/>
</dbReference>
<dbReference type="GO" id="GO:0005829">
    <property type="term" value="C:cytosol"/>
    <property type="evidence" value="ECO:0007669"/>
    <property type="project" value="TreeGrafter"/>
</dbReference>
<comment type="function">
    <text evidence="9">Essential for recycling GMP and indirectly, cGMP.</text>
</comment>
<keyword evidence="7 9" id="KW-0067">ATP-binding</keyword>
<dbReference type="HAMAP" id="MF_00328">
    <property type="entry name" value="Guanylate_kinase"/>
    <property type="match status" value="1"/>
</dbReference>
<dbReference type="InterPro" id="IPR008144">
    <property type="entry name" value="Guanylate_kin-like_dom"/>
</dbReference>
<accession>A0A7W7ZVH3</accession>
<comment type="subcellular location">
    <subcellularLocation>
        <location evidence="9">Cytoplasm</location>
    </subcellularLocation>
</comment>
<reference evidence="11 12" key="1">
    <citation type="submission" date="2020-08" db="EMBL/GenBank/DDBJ databases">
        <title>Genomic Encyclopedia of Type Strains, Phase IV (KMG-V): Genome sequencing to study the core and pangenomes of soil and plant-associated prokaryotes.</title>
        <authorList>
            <person name="Whitman W."/>
        </authorList>
    </citation>
    <scope>NUCLEOTIDE SEQUENCE [LARGE SCALE GENOMIC DNA]</scope>
    <source>
        <strain evidence="11 12">X5P3</strain>
    </source>
</reference>
<evidence type="ECO:0000256" key="2">
    <source>
        <dbReference type="ARBA" id="ARBA00012961"/>
    </source>
</evidence>
<comment type="similarity">
    <text evidence="1 9">Belongs to the guanylate kinase family.</text>
</comment>
<evidence type="ECO:0000256" key="8">
    <source>
        <dbReference type="ARBA" id="ARBA00030128"/>
    </source>
</evidence>
<feature type="domain" description="Guanylate kinase-like" evidence="10">
    <location>
        <begin position="11"/>
        <end position="194"/>
    </location>
</feature>
<dbReference type="GO" id="GO:0004385">
    <property type="term" value="F:GMP kinase activity"/>
    <property type="evidence" value="ECO:0007669"/>
    <property type="project" value="UniProtKB-UniRule"/>
</dbReference>
<comment type="caution">
    <text evidence="11">The sequence shown here is derived from an EMBL/GenBank/DDBJ whole genome shotgun (WGS) entry which is preliminary data.</text>
</comment>
<dbReference type="PROSITE" id="PS00856">
    <property type="entry name" value="GUANYLATE_KINASE_1"/>
    <property type="match status" value="1"/>
</dbReference>
<evidence type="ECO:0000256" key="3">
    <source>
        <dbReference type="ARBA" id="ARBA00016296"/>
    </source>
</evidence>
<dbReference type="PANTHER" id="PTHR23117:SF13">
    <property type="entry name" value="GUANYLATE KINASE"/>
    <property type="match status" value="1"/>
</dbReference>
<organism evidence="11 12">
    <name type="scientific">Granulicella mallensis</name>
    <dbReference type="NCBI Taxonomy" id="940614"/>
    <lineage>
        <taxon>Bacteria</taxon>
        <taxon>Pseudomonadati</taxon>
        <taxon>Acidobacteriota</taxon>
        <taxon>Terriglobia</taxon>
        <taxon>Terriglobales</taxon>
        <taxon>Acidobacteriaceae</taxon>
        <taxon>Granulicella</taxon>
    </lineage>
</organism>
<dbReference type="Gene3D" id="3.40.50.300">
    <property type="entry name" value="P-loop containing nucleotide triphosphate hydrolases"/>
    <property type="match status" value="1"/>
</dbReference>
<comment type="catalytic activity">
    <reaction evidence="9">
        <text>GMP + ATP = GDP + ADP</text>
        <dbReference type="Rhea" id="RHEA:20780"/>
        <dbReference type="ChEBI" id="CHEBI:30616"/>
        <dbReference type="ChEBI" id="CHEBI:58115"/>
        <dbReference type="ChEBI" id="CHEBI:58189"/>
        <dbReference type="ChEBI" id="CHEBI:456216"/>
        <dbReference type="EC" id="2.7.4.8"/>
    </reaction>
</comment>
<dbReference type="PANTHER" id="PTHR23117">
    <property type="entry name" value="GUANYLATE KINASE-RELATED"/>
    <property type="match status" value="1"/>
</dbReference>
<evidence type="ECO:0000259" key="10">
    <source>
        <dbReference type="PROSITE" id="PS50052"/>
    </source>
</evidence>
<dbReference type="Proteomes" id="UP000584867">
    <property type="component" value="Unassembled WGS sequence"/>
</dbReference>
<dbReference type="Pfam" id="PF00625">
    <property type="entry name" value="Guanylate_kin"/>
    <property type="match status" value="1"/>
</dbReference>
<evidence type="ECO:0000256" key="6">
    <source>
        <dbReference type="ARBA" id="ARBA00022777"/>
    </source>
</evidence>
<keyword evidence="9" id="KW-0963">Cytoplasm</keyword>
<dbReference type="InterPro" id="IPR020590">
    <property type="entry name" value="Guanylate_kinase_CS"/>
</dbReference>
<dbReference type="Gene3D" id="3.30.63.10">
    <property type="entry name" value="Guanylate Kinase phosphate binding domain"/>
    <property type="match status" value="1"/>
</dbReference>
<evidence type="ECO:0000256" key="4">
    <source>
        <dbReference type="ARBA" id="ARBA00022679"/>
    </source>
</evidence>
<evidence type="ECO:0000256" key="9">
    <source>
        <dbReference type="HAMAP-Rule" id="MF_00328"/>
    </source>
</evidence>
<evidence type="ECO:0000256" key="1">
    <source>
        <dbReference type="ARBA" id="ARBA00005790"/>
    </source>
</evidence>
<evidence type="ECO:0000313" key="12">
    <source>
        <dbReference type="Proteomes" id="UP000584867"/>
    </source>
</evidence>
<dbReference type="PROSITE" id="PS50052">
    <property type="entry name" value="GUANYLATE_KINASE_2"/>
    <property type="match status" value="1"/>
</dbReference>
<dbReference type="InterPro" id="IPR008145">
    <property type="entry name" value="GK/Ca_channel_bsu"/>
</dbReference>
<dbReference type="AlphaFoldDB" id="A0A7W7ZVH3"/>
<dbReference type="CDD" id="cd00071">
    <property type="entry name" value="GMPK"/>
    <property type="match status" value="1"/>
</dbReference>